<protein>
    <recommendedName>
        <fullName evidence="3">ABC transporter ATPase</fullName>
    </recommendedName>
</protein>
<proteinExistence type="predicted"/>
<evidence type="ECO:0008006" key="3">
    <source>
        <dbReference type="Google" id="ProtNLM"/>
    </source>
</evidence>
<evidence type="ECO:0000313" key="1">
    <source>
        <dbReference type="EMBL" id="TCK85685.1"/>
    </source>
</evidence>
<keyword evidence="2" id="KW-1185">Reference proteome</keyword>
<sequence>MERIWIYQSNLELTAQEIEQSIEKLSGFTEQWKAHGKQLAARAEVRYNRFIILFLDEEVAAATGCSIDKSVRLLKELQSELNIELFDRMLIAYRHGDAIKVASRSVFENLIEKGEVNENTIVFDNTVSNSEELASRWEVPMKESWHAKVFQLPA</sequence>
<reference evidence="1 2" key="1">
    <citation type="submission" date="2019-03" db="EMBL/GenBank/DDBJ databases">
        <title>Genomic Encyclopedia of Archaeal and Bacterial Type Strains, Phase II (KMG-II): from individual species to whole genera.</title>
        <authorList>
            <person name="Goeker M."/>
        </authorList>
    </citation>
    <scope>NUCLEOTIDE SEQUENCE [LARGE SCALE GENOMIC DNA]</scope>
    <source>
        <strain evidence="1 2">DSM 22554</strain>
    </source>
</reference>
<comment type="caution">
    <text evidence="1">The sequence shown here is derived from an EMBL/GenBank/DDBJ whole genome shotgun (WGS) entry which is preliminary data.</text>
</comment>
<accession>A0A4R1M1X5</accession>
<organism evidence="1 2">
    <name type="scientific">Albibacterium bauzanense</name>
    <dbReference type="NCBI Taxonomy" id="653929"/>
    <lineage>
        <taxon>Bacteria</taxon>
        <taxon>Pseudomonadati</taxon>
        <taxon>Bacteroidota</taxon>
        <taxon>Sphingobacteriia</taxon>
        <taxon>Sphingobacteriales</taxon>
        <taxon>Sphingobacteriaceae</taxon>
        <taxon>Albibacterium</taxon>
    </lineage>
</organism>
<gene>
    <name evidence="1" type="ORF">C8N28_0997</name>
</gene>
<evidence type="ECO:0000313" key="2">
    <source>
        <dbReference type="Proteomes" id="UP000294616"/>
    </source>
</evidence>
<dbReference type="RefSeq" id="WP_132222080.1">
    <property type="nucleotide sequence ID" value="NZ_SMGO01000001.1"/>
</dbReference>
<dbReference type="Proteomes" id="UP000294616">
    <property type="component" value="Unassembled WGS sequence"/>
</dbReference>
<name>A0A4R1M1X5_9SPHI</name>
<dbReference type="OrthoDB" id="978691at2"/>
<dbReference type="AlphaFoldDB" id="A0A4R1M1X5"/>
<dbReference type="EMBL" id="SMGO01000001">
    <property type="protein sequence ID" value="TCK85685.1"/>
    <property type="molecule type" value="Genomic_DNA"/>
</dbReference>